<dbReference type="AlphaFoldDB" id="A0A2J7ZGT9"/>
<feature type="region of interest" description="Disordered" evidence="1">
    <location>
        <begin position="133"/>
        <end position="177"/>
    </location>
</feature>
<reference evidence="2 3" key="1">
    <citation type="journal article" date="2017" name="Mol. Biol. Evol.">
        <title>The 4-celled Tetrabaena socialis nuclear genome reveals the essential components for genetic control of cell number at the origin of multicellularity in the volvocine lineage.</title>
        <authorList>
            <person name="Featherston J."/>
            <person name="Arakaki Y."/>
            <person name="Hanschen E.R."/>
            <person name="Ferris P.J."/>
            <person name="Michod R.E."/>
            <person name="Olson B.J.S.C."/>
            <person name="Nozaki H."/>
            <person name="Durand P.M."/>
        </authorList>
    </citation>
    <scope>NUCLEOTIDE SEQUENCE [LARGE SCALE GENOMIC DNA]</scope>
    <source>
        <strain evidence="2 3">NIES-571</strain>
    </source>
</reference>
<organism evidence="2 3">
    <name type="scientific">Tetrabaena socialis</name>
    <dbReference type="NCBI Taxonomy" id="47790"/>
    <lineage>
        <taxon>Eukaryota</taxon>
        <taxon>Viridiplantae</taxon>
        <taxon>Chlorophyta</taxon>
        <taxon>core chlorophytes</taxon>
        <taxon>Chlorophyceae</taxon>
        <taxon>CS clade</taxon>
        <taxon>Chlamydomonadales</taxon>
        <taxon>Tetrabaenaceae</taxon>
        <taxon>Tetrabaena</taxon>
    </lineage>
</organism>
<sequence>QAVPRQQRVMGVDFCYQPPPRSVVPCAAALKGQPDRAPHAHVRSGRDEYGGYSPSSGGGGGGYLAPIGSYPPPSYGTMSDPYGGTASYIMAPVMPPSPGRGGHMDMTFAPYGMTRGEVQRGWYDMSVSAGGSSPYGSRMSGGSGGGHPYGGPNGGGGGPPSSGKAPPSMSSSSAYGGGGGGMNGGGGGGGMGMSYMAMGPMGPIGPLDPSGMGMAPLPLPPGSPQMALLPGGGQLSLPPGTDMAALTDYMMKTGG</sequence>
<feature type="non-terminal residue" evidence="2">
    <location>
        <position position="1"/>
    </location>
</feature>
<dbReference type="Proteomes" id="UP000236333">
    <property type="component" value="Unassembled WGS sequence"/>
</dbReference>
<feature type="compositionally biased region" description="Gly residues" evidence="1">
    <location>
        <begin position="139"/>
        <end position="160"/>
    </location>
</feature>
<comment type="caution">
    <text evidence="2">The sequence shown here is derived from an EMBL/GenBank/DDBJ whole genome shotgun (WGS) entry which is preliminary data.</text>
</comment>
<proteinExistence type="predicted"/>
<dbReference type="EMBL" id="PGGS01002799">
    <property type="protein sequence ID" value="PNG99482.1"/>
    <property type="molecule type" value="Genomic_DNA"/>
</dbReference>
<name>A0A2J7ZGT9_9CHLO</name>
<evidence type="ECO:0000256" key="1">
    <source>
        <dbReference type="SAM" id="MobiDB-lite"/>
    </source>
</evidence>
<gene>
    <name evidence="2" type="ORF">TSOC_014738</name>
</gene>
<feature type="region of interest" description="Disordered" evidence="1">
    <location>
        <begin position="32"/>
        <end position="56"/>
    </location>
</feature>
<evidence type="ECO:0000313" key="2">
    <source>
        <dbReference type="EMBL" id="PNG99482.1"/>
    </source>
</evidence>
<feature type="compositionally biased region" description="Low complexity" evidence="1">
    <location>
        <begin position="161"/>
        <end position="174"/>
    </location>
</feature>
<accession>A0A2J7ZGT9</accession>
<protein>
    <submittedName>
        <fullName evidence="2">Uncharacterized protein</fullName>
    </submittedName>
</protein>
<keyword evidence="3" id="KW-1185">Reference proteome</keyword>
<feature type="compositionally biased region" description="Basic and acidic residues" evidence="1">
    <location>
        <begin position="33"/>
        <end position="49"/>
    </location>
</feature>
<evidence type="ECO:0000313" key="3">
    <source>
        <dbReference type="Proteomes" id="UP000236333"/>
    </source>
</evidence>
<dbReference type="OrthoDB" id="550454at2759"/>